<reference evidence="2" key="1">
    <citation type="submission" date="2018-11" db="EMBL/GenBank/DDBJ databases">
        <authorList>
            <consortium name="Pathogen Informatics"/>
        </authorList>
    </citation>
    <scope>NUCLEOTIDE SEQUENCE</scope>
</reference>
<feature type="compositionally biased region" description="Basic and acidic residues" evidence="1">
    <location>
        <begin position="22"/>
        <end position="40"/>
    </location>
</feature>
<sequence length="68" mass="7555">MTHRPTAAMILPCHPQPPQRAEGARGHDELRIGRTEKEQSMEGNMSGLNEQASETLVRLPDKPPRLNA</sequence>
<dbReference type="AlphaFoldDB" id="A0A3S5A2J9"/>
<dbReference type="EMBL" id="CAAALY010017387">
    <property type="protein sequence ID" value="VEL13310.1"/>
    <property type="molecule type" value="Genomic_DNA"/>
</dbReference>
<evidence type="ECO:0000313" key="3">
    <source>
        <dbReference type="Proteomes" id="UP000784294"/>
    </source>
</evidence>
<feature type="compositionally biased region" description="Basic and acidic residues" evidence="1">
    <location>
        <begin position="59"/>
        <end position="68"/>
    </location>
</feature>
<name>A0A3S5A2J9_9PLAT</name>
<evidence type="ECO:0000256" key="1">
    <source>
        <dbReference type="SAM" id="MobiDB-lite"/>
    </source>
</evidence>
<proteinExistence type="predicted"/>
<protein>
    <submittedName>
        <fullName evidence="2">Uncharacterized protein</fullName>
    </submittedName>
</protein>
<keyword evidence="3" id="KW-1185">Reference proteome</keyword>
<accession>A0A3S5A2J9</accession>
<dbReference type="Proteomes" id="UP000784294">
    <property type="component" value="Unassembled WGS sequence"/>
</dbReference>
<gene>
    <name evidence="2" type="ORF">PXEA_LOCUS6750</name>
</gene>
<feature type="compositionally biased region" description="Polar residues" evidence="1">
    <location>
        <begin position="41"/>
        <end position="54"/>
    </location>
</feature>
<evidence type="ECO:0000313" key="2">
    <source>
        <dbReference type="EMBL" id="VEL13310.1"/>
    </source>
</evidence>
<feature type="region of interest" description="Disordered" evidence="1">
    <location>
        <begin position="1"/>
        <end position="68"/>
    </location>
</feature>
<organism evidence="2 3">
    <name type="scientific">Protopolystoma xenopodis</name>
    <dbReference type="NCBI Taxonomy" id="117903"/>
    <lineage>
        <taxon>Eukaryota</taxon>
        <taxon>Metazoa</taxon>
        <taxon>Spiralia</taxon>
        <taxon>Lophotrochozoa</taxon>
        <taxon>Platyhelminthes</taxon>
        <taxon>Monogenea</taxon>
        <taxon>Polyopisthocotylea</taxon>
        <taxon>Polystomatidea</taxon>
        <taxon>Polystomatidae</taxon>
        <taxon>Protopolystoma</taxon>
    </lineage>
</organism>
<comment type="caution">
    <text evidence="2">The sequence shown here is derived from an EMBL/GenBank/DDBJ whole genome shotgun (WGS) entry which is preliminary data.</text>
</comment>